<dbReference type="EMBL" id="UZAH01025766">
    <property type="protein sequence ID" value="VDO70174.1"/>
    <property type="molecule type" value="Genomic_DNA"/>
</dbReference>
<evidence type="ECO:0000256" key="4">
    <source>
        <dbReference type="ARBA" id="ARBA00022892"/>
    </source>
</evidence>
<dbReference type="AlphaFoldDB" id="A0A3P7YFN4"/>
<keyword evidence="5" id="KW-0653">Protein transport</keyword>
<accession>A0A3P7YFN4</accession>
<evidence type="ECO:0000256" key="1">
    <source>
        <dbReference type="ARBA" id="ARBA00004170"/>
    </source>
</evidence>
<dbReference type="GO" id="GO:0006886">
    <property type="term" value="P:intracellular protein transport"/>
    <property type="evidence" value="ECO:0007669"/>
    <property type="project" value="InterPro"/>
</dbReference>
<dbReference type="GO" id="GO:0005483">
    <property type="term" value="F:soluble NSF attachment protein activity"/>
    <property type="evidence" value="ECO:0007669"/>
    <property type="project" value="TreeGrafter"/>
</dbReference>
<organism evidence="10">
    <name type="scientific">Heligmosomoides polygyrus</name>
    <name type="common">Parasitic roundworm</name>
    <dbReference type="NCBI Taxonomy" id="6339"/>
    <lineage>
        <taxon>Eukaryota</taxon>
        <taxon>Metazoa</taxon>
        <taxon>Ecdysozoa</taxon>
        <taxon>Nematoda</taxon>
        <taxon>Chromadorea</taxon>
        <taxon>Rhabditida</taxon>
        <taxon>Rhabditina</taxon>
        <taxon>Rhabditomorpha</taxon>
        <taxon>Strongyloidea</taxon>
        <taxon>Heligmosomidae</taxon>
        <taxon>Heligmosomoides</taxon>
    </lineage>
</organism>
<name>A0A3P7YFN4_HELPZ</name>
<dbReference type="OrthoDB" id="26569at2759"/>
<comment type="similarity">
    <text evidence="2">Belongs to the SNAP family.</text>
</comment>
<sequence>MKTSVLKLKLKPDHDGAATALERASVCYRNAGDAKKAAKTLVDAAGHYEQIGNLFHGAKAREGAAMLLRDAGDVAAAYPLFEKAIDQYAESGSLDTAAMTVEKAAKVIVQQEPERAIKLYEKGLALVQQSDRSKLAGEFLSQIARLNLRLERYAEAAKAIRDEIEKYVEVKEAGRVGQLAIAMVLVQLAIGDSVAAAKYYQWIVEQCAEFEFTDDARACRQLIGGWESGDDEQFQNVLKDGVLRSMDNEYLRLMKKLHVPEGNRVADDGEDEEDLR</sequence>
<dbReference type="InterPro" id="IPR000744">
    <property type="entry name" value="NSF_attach"/>
</dbReference>
<evidence type="ECO:0000256" key="2">
    <source>
        <dbReference type="ARBA" id="ARBA00010050"/>
    </source>
</evidence>
<dbReference type="GO" id="GO:0019905">
    <property type="term" value="F:syntaxin binding"/>
    <property type="evidence" value="ECO:0007669"/>
    <property type="project" value="TreeGrafter"/>
</dbReference>
<protein>
    <recommendedName>
        <fullName evidence="7">Gamma-soluble NSF attachment protein</fullName>
    </recommendedName>
    <alternativeName>
        <fullName evidence="8">N-ethylmaleimide-sensitive factor attachment protein gamma</fullName>
    </alternativeName>
</protein>
<evidence type="ECO:0000256" key="3">
    <source>
        <dbReference type="ARBA" id="ARBA00022448"/>
    </source>
</evidence>
<reference evidence="10" key="1">
    <citation type="submission" date="2018-11" db="EMBL/GenBank/DDBJ databases">
        <authorList>
            <consortium name="Pathogen Informatics"/>
        </authorList>
    </citation>
    <scope>NUCLEOTIDE SEQUENCE [LARGE SCALE GENOMIC DNA]</scope>
</reference>
<dbReference type="PANTHER" id="PTHR13768:SF2">
    <property type="entry name" value="GAMMA-SOLUBLE NSF ATTACHMENT PROTEIN"/>
    <property type="match status" value="1"/>
</dbReference>
<keyword evidence="4" id="KW-0931">ER-Golgi transport</keyword>
<evidence type="ECO:0000256" key="7">
    <source>
        <dbReference type="ARBA" id="ARBA00040047"/>
    </source>
</evidence>
<proteinExistence type="inferred from homology"/>
<dbReference type="GO" id="GO:0031201">
    <property type="term" value="C:SNARE complex"/>
    <property type="evidence" value="ECO:0007669"/>
    <property type="project" value="TreeGrafter"/>
</dbReference>
<evidence type="ECO:0000256" key="9">
    <source>
        <dbReference type="SAM" id="Coils"/>
    </source>
</evidence>
<evidence type="ECO:0000256" key="6">
    <source>
        <dbReference type="ARBA" id="ARBA00023136"/>
    </source>
</evidence>
<dbReference type="SUPFAM" id="SSF48452">
    <property type="entry name" value="TPR-like"/>
    <property type="match status" value="1"/>
</dbReference>
<dbReference type="Gene3D" id="1.25.40.10">
    <property type="entry name" value="Tetratricopeptide repeat domain"/>
    <property type="match status" value="1"/>
</dbReference>
<gene>
    <name evidence="10" type="ORF">HPBE_LOCUS6909</name>
</gene>
<comment type="subcellular location">
    <subcellularLocation>
        <location evidence="1">Membrane</location>
        <topology evidence="1">Peripheral membrane protein</topology>
    </subcellularLocation>
</comment>
<dbReference type="PANTHER" id="PTHR13768">
    <property type="entry name" value="SOLUBLE NSF ATTACHMENT PROTEIN SNAP"/>
    <property type="match status" value="1"/>
</dbReference>
<dbReference type="InterPro" id="IPR011990">
    <property type="entry name" value="TPR-like_helical_dom_sf"/>
</dbReference>
<feature type="coiled-coil region" evidence="9">
    <location>
        <begin position="143"/>
        <end position="170"/>
    </location>
</feature>
<dbReference type="Pfam" id="PF14938">
    <property type="entry name" value="SNAP"/>
    <property type="match status" value="1"/>
</dbReference>
<dbReference type="GO" id="GO:0005774">
    <property type="term" value="C:vacuolar membrane"/>
    <property type="evidence" value="ECO:0007669"/>
    <property type="project" value="TreeGrafter"/>
</dbReference>
<evidence type="ECO:0000256" key="8">
    <source>
        <dbReference type="ARBA" id="ARBA00042485"/>
    </source>
</evidence>
<keyword evidence="3" id="KW-0813">Transport</keyword>
<evidence type="ECO:0000313" key="10">
    <source>
        <dbReference type="EMBL" id="VDO70174.1"/>
    </source>
</evidence>
<evidence type="ECO:0000256" key="5">
    <source>
        <dbReference type="ARBA" id="ARBA00022927"/>
    </source>
</evidence>
<dbReference type="GO" id="GO:0016192">
    <property type="term" value="P:vesicle-mediated transport"/>
    <property type="evidence" value="ECO:0007669"/>
    <property type="project" value="UniProtKB-KW"/>
</dbReference>
<keyword evidence="9" id="KW-0175">Coiled coil</keyword>
<keyword evidence="6" id="KW-0472">Membrane</keyword>